<feature type="transmembrane region" description="Helical" evidence="6">
    <location>
        <begin position="364"/>
        <end position="382"/>
    </location>
</feature>
<proteinExistence type="predicted"/>
<feature type="transmembrane region" description="Helical" evidence="6">
    <location>
        <begin position="97"/>
        <end position="115"/>
    </location>
</feature>
<keyword evidence="5 6" id="KW-0472">Membrane</keyword>
<organism evidence="7 8">
    <name type="scientific">Micromonospora echinofusca</name>
    <dbReference type="NCBI Taxonomy" id="47858"/>
    <lineage>
        <taxon>Bacteria</taxon>
        <taxon>Bacillati</taxon>
        <taxon>Actinomycetota</taxon>
        <taxon>Actinomycetes</taxon>
        <taxon>Micromonosporales</taxon>
        <taxon>Micromonosporaceae</taxon>
        <taxon>Micromonospora</taxon>
    </lineage>
</organism>
<keyword evidence="4 6" id="KW-1133">Transmembrane helix</keyword>
<feature type="transmembrane region" description="Helical" evidence="6">
    <location>
        <begin position="154"/>
        <end position="173"/>
    </location>
</feature>
<comment type="subcellular location">
    <subcellularLocation>
        <location evidence="1">Cell membrane</location>
        <topology evidence="1">Multi-pass membrane protein</topology>
    </subcellularLocation>
</comment>
<dbReference type="PANTHER" id="PTHR30250">
    <property type="entry name" value="PST FAMILY PREDICTED COLANIC ACID TRANSPORTER"/>
    <property type="match status" value="1"/>
</dbReference>
<name>A0A1C5GEA4_MICEH</name>
<dbReference type="InterPro" id="IPR002797">
    <property type="entry name" value="Polysacc_synth"/>
</dbReference>
<dbReference type="InterPro" id="IPR050833">
    <property type="entry name" value="Poly_Biosynth_Transport"/>
</dbReference>
<feature type="transmembrane region" description="Helical" evidence="6">
    <location>
        <begin position="336"/>
        <end position="357"/>
    </location>
</feature>
<evidence type="ECO:0000256" key="5">
    <source>
        <dbReference type="ARBA" id="ARBA00023136"/>
    </source>
</evidence>
<dbReference type="RefSeq" id="WP_157747204.1">
    <property type="nucleotide sequence ID" value="NZ_LT607733.1"/>
</dbReference>
<dbReference type="GO" id="GO:0005886">
    <property type="term" value="C:plasma membrane"/>
    <property type="evidence" value="ECO:0007669"/>
    <property type="project" value="UniProtKB-SubCell"/>
</dbReference>
<dbReference type="AlphaFoldDB" id="A0A1C5GEA4"/>
<gene>
    <name evidence="7" type="ORF">GA0070610_4445</name>
</gene>
<feature type="transmembrane region" description="Helical" evidence="6">
    <location>
        <begin position="300"/>
        <end position="324"/>
    </location>
</feature>
<feature type="transmembrane region" description="Helical" evidence="6">
    <location>
        <begin position="415"/>
        <end position="437"/>
    </location>
</feature>
<accession>A0A1C5GEA4</accession>
<feature type="transmembrane region" description="Helical" evidence="6">
    <location>
        <begin position="388"/>
        <end position="410"/>
    </location>
</feature>
<feature type="transmembrane region" description="Helical" evidence="6">
    <location>
        <begin position="121"/>
        <end position="142"/>
    </location>
</feature>
<evidence type="ECO:0000256" key="3">
    <source>
        <dbReference type="ARBA" id="ARBA00022692"/>
    </source>
</evidence>
<dbReference type="EMBL" id="LT607733">
    <property type="protein sequence ID" value="SCG18109.1"/>
    <property type="molecule type" value="Genomic_DNA"/>
</dbReference>
<keyword evidence="2" id="KW-1003">Cell membrane</keyword>
<keyword evidence="3 6" id="KW-0812">Transmembrane</keyword>
<dbReference type="Pfam" id="PF01943">
    <property type="entry name" value="Polysacc_synt"/>
    <property type="match status" value="1"/>
</dbReference>
<feature type="transmembrane region" description="Helical" evidence="6">
    <location>
        <begin position="52"/>
        <end position="76"/>
    </location>
</feature>
<evidence type="ECO:0000256" key="4">
    <source>
        <dbReference type="ARBA" id="ARBA00022989"/>
    </source>
</evidence>
<evidence type="ECO:0000256" key="2">
    <source>
        <dbReference type="ARBA" id="ARBA00022475"/>
    </source>
</evidence>
<dbReference type="GeneID" id="95805842"/>
<dbReference type="Proteomes" id="UP000198251">
    <property type="component" value="Chromosome I"/>
</dbReference>
<feature type="transmembrane region" description="Helical" evidence="6">
    <location>
        <begin position="255"/>
        <end position="279"/>
    </location>
</feature>
<feature type="transmembrane region" description="Helical" evidence="6">
    <location>
        <begin position="185"/>
        <end position="204"/>
    </location>
</feature>
<protein>
    <submittedName>
        <fullName evidence="7">Membrane protein involved in the export of O-antigen and teichoic acid</fullName>
    </submittedName>
</protein>
<evidence type="ECO:0000313" key="8">
    <source>
        <dbReference type="Proteomes" id="UP000198251"/>
    </source>
</evidence>
<feature type="transmembrane region" description="Helical" evidence="6">
    <location>
        <begin position="16"/>
        <end position="40"/>
    </location>
</feature>
<reference evidence="7 8" key="1">
    <citation type="submission" date="2016-06" db="EMBL/GenBank/DDBJ databases">
        <authorList>
            <person name="Kjaerup R.B."/>
            <person name="Dalgaard T.S."/>
            <person name="Juul-Madsen H.R."/>
        </authorList>
    </citation>
    <scope>NUCLEOTIDE SEQUENCE [LARGE SCALE GENOMIC DNA]</scope>
    <source>
        <strain evidence="7 8">DSM 43913</strain>
    </source>
</reference>
<keyword evidence="8" id="KW-1185">Reference proteome</keyword>
<evidence type="ECO:0000256" key="6">
    <source>
        <dbReference type="SAM" id="Phobius"/>
    </source>
</evidence>
<sequence length="479" mass="49669">MVATEARALAGRRTSLTVVSGLLGLSTLATRFTTLVVMALLTRGAGVEAVGFYGMATLSASFAAAALSLGLPTYLTREAAAGSVSPPVVARIHGGRFVVLMAAAAVAYVVIGVLLPPEAQLAFFLVFVASLFEQWNETAWVLIRGTRSAWLEPLTNTSTGLLLVGACAIDVWLMDGLTLGDAAVYFLMTSVLRSTAAVLVVRILPSLRASRGVRSAQHIRLALPYFASDLLGLFYFRGDVFILAFFVTAVEVGEYVSAAAIIGPAVQVAASMGLGALAYAAPKGTSGTAQANDPLTIFQFFGLAGQGAAGVMFIGLPIATVVLFGDQAGNIPELAMVLTLFLALRFANFGLSAILLARGRAASRLVVLVLSICGSVGFNLALDGRYGAYGAACAMVLNELVVAGSLLWFLRIRELVWPVLISFGHVAAAAWALAGLLTVMGSASASATLGGVILALATVRFVGQRRAAGKLRAATTEDM</sequence>
<evidence type="ECO:0000256" key="1">
    <source>
        <dbReference type="ARBA" id="ARBA00004651"/>
    </source>
</evidence>
<feature type="transmembrane region" description="Helical" evidence="6">
    <location>
        <begin position="225"/>
        <end position="249"/>
    </location>
</feature>
<dbReference type="PANTHER" id="PTHR30250:SF11">
    <property type="entry name" value="O-ANTIGEN TRANSPORTER-RELATED"/>
    <property type="match status" value="1"/>
</dbReference>
<evidence type="ECO:0000313" key="7">
    <source>
        <dbReference type="EMBL" id="SCG18109.1"/>
    </source>
</evidence>
<feature type="transmembrane region" description="Helical" evidence="6">
    <location>
        <begin position="443"/>
        <end position="462"/>
    </location>
</feature>